<dbReference type="Gene3D" id="2.60.120.560">
    <property type="entry name" value="Exo-inulinase, domain 1"/>
    <property type="match status" value="1"/>
</dbReference>
<gene>
    <name evidence="3" type="ORF">SAMN05660236_5668</name>
</gene>
<dbReference type="RefSeq" id="WP_079690163.1">
    <property type="nucleotide sequence ID" value="NZ_FUZU01000005.1"/>
</dbReference>
<name>A0A1T5MKH3_9BACT</name>
<organism evidence="3 4">
    <name type="scientific">Ohtaekwangia koreensis</name>
    <dbReference type="NCBI Taxonomy" id="688867"/>
    <lineage>
        <taxon>Bacteria</taxon>
        <taxon>Pseudomonadati</taxon>
        <taxon>Bacteroidota</taxon>
        <taxon>Cytophagia</taxon>
        <taxon>Cytophagales</taxon>
        <taxon>Fulvivirgaceae</taxon>
        <taxon>Ohtaekwangia</taxon>
    </lineage>
</organism>
<dbReference type="Proteomes" id="UP000190961">
    <property type="component" value="Unassembled WGS sequence"/>
</dbReference>
<evidence type="ECO:0000259" key="2">
    <source>
        <dbReference type="Pfam" id="PF06439"/>
    </source>
</evidence>
<proteinExistence type="predicted"/>
<dbReference type="EMBL" id="FUZU01000005">
    <property type="protein sequence ID" value="SKC88717.1"/>
    <property type="molecule type" value="Genomic_DNA"/>
</dbReference>
<dbReference type="AlphaFoldDB" id="A0A1T5MKH3"/>
<feature type="region of interest" description="Disordered" evidence="1">
    <location>
        <begin position="20"/>
        <end position="50"/>
    </location>
</feature>
<keyword evidence="4" id="KW-1185">Reference proteome</keyword>
<dbReference type="Pfam" id="PF06439">
    <property type="entry name" value="3keto-disac_hyd"/>
    <property type="match status" value="1"/>
</dbReference>
<accession>A0A1T5MKH3</accession>
<dbReference type="STRING" id="688867.SAMN05660236_5668"/>
<dbReference type="GO" id="GO:0016787">
    <property type="term" value="F:hydrolase activity"/>
    <property type="evidence" value="ECO:0007669"/>
    <property type="project" value="InterPro"/>
</dbReference>
<dbReference type="PROSITE" id="PS51257">
    <property type="entry name" value="PROKAR_LIPOPROTEIN"/>
    <property type="match status" value="1"/>
</dbReference>
<feature type="compositionally biased region" description="Low complexity" evidence="1">
    <location>
        <begin position="25"/>
        <end position="40"/>
    </location>
</feature>
<dbReference type="OrthoDB" id="9806233at2"/>
<feature type="domain" description="3-keto-alpha-glucoside-1,2-lyase/3-keto-2-hydroxy-glucal hydratase" evidence="2">
    <location>
        <begin position="54"/>
        <end position="253"/>
    </location>
</feature>
<evidence type="ECO:0000256" key="1">
    <source>
        <dbReference type="SAM" id="MobiDB-lite"/>
    </source>
</evidence>
<dbReference type="InterPro" id="IPR010496">
    <property type="entry name" value="AL/BT2_dom"/>
</dbReference>
<evidence type="ECO:0000313" key="4">
    <source>
        <dbReference type="Proteomes" id="UP000190961"/>
    </source>
</evidence>
<evidence type="ECO:0000313" key="3">
    <source>
        <dbReference type="EMBL" id="SKC88717.1"/>
    </source>
</evidence>
<sequence>MKSRLSIALAIIVLMACQPKKQEEQSSTADSTTTTPASEPMGDNHVSEQQKAEGWVSLFDGITTEGWHFFKGKENSSWEVNDGTLHCKPFIENGTNHRSDLTSNEQYENFELSFDWKISAQGNSGVMFRVSEEFTEPYASGPEYQVIDDEGYPGDLKPVQLTGANYDMHVPSAKAAKPVGEWNQSKIIVNGNHVEHWLNDTKVVEYELGSEDWNKKRAESKWKDFPGYGLTKKGYIDLQDHGNEVWYKNIFIKPL</sequence>
<reference evidence="3 4" key="1">
    <citation type="submission" date="2017-02" db="EMBL/GenBank/DDBJ databases">
        <authorList>
            <person name="Peterson S.W."/>
        </authorList>
    </citation>
    <scope>NUCLEOTIDE SEQUENCE [LARGE SCALE GENOMIC DNA]</scope>
    <source>
        <strain evidence="3 4">DSM 25262</strain>
    </source>
</reference>
<protein>
    <recommendedName>
        <fullName evidence="2">3-keto-alpha-glucoside-1,2-lyase/3-keto-2-hydroxy-glucal hydratase domain-containing protein</fullName>
    </recommendedName>
</protein>